<dbReference type="RefSeq" id="WP_146106099.1">
    <property type="nucleotide sequence ID" value="NZ_PSZM01000045.1"/>
</dbReference>
<dbReference type="OrthoDB" id="790322at2"/>
<evidence type="ECO:0000313" key="1">
    <source>
        <dbReference type="EMBL" id="PQL90812.1"/>
    </source>
</evidence>
<comment type="caution">
    <text evidence="1">The sequence shown here is derived from an EMBL/GenBank/DDBJ whole genome shotgun (WGS) entry which is preliminary data.</text>
</comment>
<gene>
    <name evidence="1" type="ORF">C4S77_10185</name>
</gene>
<dbReference type="AlphaFoldDB" id="A0A2S8A8B9"/>
<sequence>MNMTKKASRKIGYYYITINDQRNPHILKDVINHIMSKTKSDRKQTKPDNNEIFYFIDSKSYLGNNTNWLNITFKIGEIGYRPPLIDINTLSERKNGKTPTEGEGNKTHFSLRIDNDKICMLAEEFRSNVSVPLFLRYINTYAKELNYSPELRFAYEISIKTNFMEELKKFNRVNQIEVFYDRNILGSEAFNFSVGHQSEIGSFKAILNADRKRDLYEIAKNIGNDLIGRRTKVNNFRIKGKDVLNGEVSMDWNFIKQRETINTKKEKETGEIVSDDIFAILNSKLHNFT</sequence>
<accession>A0A2S8A8B9</accession>
<evidence type="ECO:0000313" key="2">
    <source>
        <dbReference type="Proteomes" id="UP000238042"/>
    </source>
</evidence>
<name>A0A2S8A8B9_9FLAO</name>
<organism evidence="1 2">
    <name type="scientific">Apibacter adventoris</name>
    <dbReference type="NCBI Taxonomy" id="1679466"/>
    <lineage>
        <taxon>Bacteria</taxon>
        <taxon>Pseudomonadati</taxon>
        <taxon>Bacteroidota</taxon>
        <taxon>Flavobacteriia</taxon>
        <taxon>Flavobacteriales</taxon>
        <taxon>Weeksellaceae</taxon>
        <taxon>Apibacter</taxon>
    </lineage>
</organism>
<proteinExistence type="predicted"/>
<protein>
    <submittedName>
        <fullName evidence="1">Uncharacterized protein</fullName>
    </submittedName>
</protein>
<reference evidence="1 2" key="1">
    <citation type="submission" date="2018-02" db="EMBL/GenBank/DDBJ databases">
        <title>Genome sequences of Apibacter spp., gut symbionts of Asian honey bees.</title>
        <authorList>
            <person name="Kwong W.K."/>
            <person name="Steele M.I."/>
            <person name="Moran N.A."/>
        </authorList>
    </citation>
    <scope>NUCLEOTIDE SEQUENCE [LARGE SCALE GENOMIC DNA]</scope>
    <source>
        <strain evidence="2">wkB301</strain>
    </source>
</reference>
<dbReference type="EMBL" id="PSZM01000045">
    <property type="protein sequence ID" value="PQL90812.1"/>
    <property type="molecule type" value="Genomic_DNA"/>
</dbReference>
<keyword evidence="2" id="KW-1185">Reference proteome</keyword>
<dbReference type="Proteomes" id="UP000238042">
    <property type="component" value="Unassembled WGS sequence"/>
</dbReference>